<keyword evidence="2" id="KW-1185">Reference proteome</keyword>
<dbReference type="Proteomes" id="UP001234178">
    <property type="component" value="Unassembled WGS sequence"/>
</dbReference>
<comment type="caution">
    <text evidence="1">The sequence shown here is derived from an EMBL/GenBank/DDBJ whole genome shotgun (WGS) entry which is preliminary data.</text>
</comment>
<proteinExistence type="predicted"/>
<dbReference type="EMBL" id="JAOYFB010000036">
    <property type="protein sequence ID" value="KAK4018153.1"/>
    <property type="molecule type" value="Genomic_DNA"/>
</dbReference>
<gene>
    <name evidence="1" type="ORF">OUZ56_000223</name>
</gene>
<reference evidence="1 2" key="1">
    <citation type="journal article" date="2023" name="Nucleic Acids Res.">
        <title>The hologenome of Daphnia magna reveals possible DNA methylation and microbiome-mediated evolution of the host genome.</title>
        <authorList>
            <person name="Chaturvedi A."/>
            <person name="Li X."/>
            <person name="Dhandapani V."/>
            <person name="Marshall H."/>
            <person name="Kissane S."/>
            <person name="Cuenca-Cambronero M."/>
            <person name="Asole G."/>
            <person name="Calvet F."/>
            <person name="Ruiz-Romero M."/>
            <person name="Marangio P."/>
            <person name="Guigo R."/>
            <person name="Rago D."/>
            <person name="Mirbahai L."/>
            <person name="Eastwood N."/>
            <person name="Colbourne J.K."/>
            <person name="Zhou J."/>
            <person name="Mallon E."/>
            <person name="Orsini L."/>
        </authorList>
    </citation>
    <scope>NUCLEOTIDE SEQUENCE [LARGE SCALE GENOMIC DNA]</scope>
    <source>
        <strain evidence="1">LRV0_1</strain>
    </source>
</reference>
<evidence type="ECO:0000313" key="2">
    <source>
        <dbReference type="Proteomes" id="UP001234178"/>
    </source>
</evidence>
<sequence length="170" mass="18985">MTGLSGIPDTHLPQEGVDKMVEAVLTVPGIFRIRLTNLFHDLSIAIVIHLFSSLIRSANSSTAAISAELNLLRLQKSVCISSHKSCLTLSKEIKALLTLDCLFPGFNKLLYFYNNVTIAVKLVWPKCNLERIKLRNNTLPRATTPLLPYLITSSLTTNDNLCRVRCRLLH</sequence>
<name>A0ABQ9ZZ15_9CRUS</name>
<evidence type="ECO:0000313" key="1">
    <source>
        <dbReference type="EMBL" id="KAK4018153.1"/>
    </source>
</evidence>
<protein>
    <submittedName>
        <fullName evidence="1">Uncharacterized protein</fullName>
    </submittedName>
</protein>
<organism evidence="1 2">
    <name type="scientific">Daphnia magna</name>
    <dbReference type="NCBI Taxonomy" id="35525"/>
    <lineage>
        <taxon>Eukaryota</taxon>
        <taxon>Metazoa</taxon>
        <taxon>Ecdysozoa</taxon>
        <taxon>Arthropoda</taxon>
        <taxon>Crustacea</taxon>
        <taxon>Branchiopoda</taxon>
        <taxon>Diplostraca</taxon>
        <taxon>Cladocera</taxon>
        <taxon>Anomopoda</taxon>
        <taxon>Daphniidae</taxon>
        <taxon>Daphnia</taxon>
    </lineage>
</organism>
<accession>A0ABQ9ZZ15</accession>